<accession>A0A8S3VII7</accession>
<dbReference type="GO" id="GO:0003824">
    <property type="term" value="F:catalytic activity"/>
    <property type="evidence" value="ECO:0007669"/>
    <property type="project" value="InterPro"/>
</dbReference>
<reference evidence="2" key="1">
    <citation type="submission" date="2021-03" db="EMBL/GenBank/DDBJ databases">
        <authorList>
            <person name="Bekaert M."/>
        </authorList>
    </citation>
    <scope>NUCLEOTIDE SEQUENCE</scope>
</reference>
<feature type="domain" description="Endonuclease/exonuclease/phosphatase" evidence="1">
    <location>
        <begin position="32"/>
        <end position="178"/>
    </location>
</feature>
<organism evidence="2 3">
    <name type="scientific">Mytilus edulis</name>
    <name type="common">Blue mussel</name>
    <dbReference type="NCBI Taxonomy" id="6550"/>
    <lineage>
        <taxon>Eukaryota</taxon>
        <taxon>Metazoa</taxon>
        <taxon>Spiralia</taxon>
        <taxon>Lophotrochozoa</taxon>
        <taxon>Mollusca</taxon>
        <taxon>Bivalvia</taxon>
        <taxon>Autobranchia</taxon>
        <taxon>Pteriomorphia</taxon>
        <taxon>Mytilida</taxon>
        <taxon>Mytiloidea</taxon>
        <taxon>Mytilidae</taxon>
        <taxon>Mytilinae</taxon>
        <taxon>Mytilus</taxon>
    </lineage>
</organism>
<name>A0A8S3VII7_MYTED</name>
<sequence>MSRHRVSDDKSVIQKEVLENENILQFKNIKILTLNVCGLVSKLKNPDFIEFMSLYDVICLTETKIDQYDDVEVNGFKLLPSVIRQNCTSKSGGICVYVKEYICNYVHVRDPFTCSSHCVLWFTIDDKLLFQKTLFGVVYIPPDGSLYSSVDMFNEIENFINESDLQVCLLGDFNAHCSNCNEYVDIDNNILDFCNVPNIEQSLVNNLHILEECGIPVVRQSQDKHKVDKYGKKLLELCRNLNNSNVNDNDMDNTNDSNIVITLHGESEYIVKPIWARDRAPVFTENLDDTSIDELLNKLEDIDPQNTDNVTVNNVVNDCVNIIRNAAEQANMFVKINDKNV</sequence>
<proteinExistence type="predicted"/>
<dbReference type="EMBL" id="CAJPWZ010003291">
    <property type="protein sequence ID" value="CAG2256056.1"/>
    <property type="molecule type" value="Genomic_DNA"/>
</dbReference>
<evidence type="ECO:0000313" key="3">
    <source>
        <dbReference type="Proteomes" id="UP000683360"/>
    </source>
</evidence>
<dbReference type="Gene3D" id="3.60.10.10">
    <property type="entry name" value="Endonuclease/exonuclease/phosphatase"/>
    <property type="match status" value="1"/>
</dbReference>
<evidence type="ECO:0000259" key="1">
    <source>
        <dbReference type="Pfam" id="PF03372"/>
    </source>
</evidence>
<dbReference type="AlphaFoldDB" id="A0A8S3VII7"/>
<dbReference type="InterPro" id="IPR036691">
    <property type="entry name" value="Endo/exonu/phosph_ase_sf"/>
</dbReference>
<evidence type="ECO:0000313" key="2">
    <source>
        <dbReference type="EMBL" id="CAG2256056.1"/>
    </source>
</evidence>
<gene>
    <name evidence="2" type="ORF">MEDL_67402</name>
</gene>
<protein>
    <recommendedName>
        <fullName evidence="1">Endonuclease/exonuclease/phosphatase domain-containing protein</fullName>
    </recommendedName>
</protein>
<dbReference type="InterPro" id="IPR005135">
    <property type="entry name" value="Endo/exonuclease/phosphatase"/>
</dbReference>
<dbReference type="SUPFAM" id="SSF56219">
    <property type="entry name" value="DNase I-like"/>
    <property type="match status" value="1"/>
</dbReference>
<keyword evidence="3" id="KW-1185">Reference proteome</keyword>
<dbReference type="Pfam" id="PF03372">
    <property type="entry name" value="Exo_endo_phos"/>
    <property type="match status" value="1"/>
</dbReference>
<dbReference type="Proteomes" id="UP000683360">
    <property type="component" value="Unassembled WGS sequence"/>
</dbReference>
<dbReference type="OrthoDB" id="10423311at2759"/>
<comment type="caution">
    <text evidence="2">The sequence shown here is derived from an EMBL/GenBank/DDBJ whole genome shotgun (WGS) entry which is preliminary data.</text>
</comment>